<dbReference type="Gene3D" id="3.40.50.1380">
    <property type="entry name" value="Methylglyoxal synthase-like domain"/>
    <property type="match status" value="1"/>
</dbReference>
<dbReference type="PROSITE" id="PS51855">
    <property type="entry name" value="MGS"/>
    <property type="match status" value="1"/>
</dbReference>
<proteinExistence type="inferred from homology"/>
<comment type="pathway">
    <text evidence="1 8">Purine metabolism; IMP biosynthesis via de novo pathway; IMP from 5-formamido-1-(5-phospho-D-ribosyl)imidazole-4-carboxamide: step 1/1.</text>
</comment>
<dbReference type="InterPro" id="IPR036914">
    <property type="entry name" value="MGS-like_dom_sf"/>
</dbReference>
<dbReference type="Proteomes" id="UP000647133">
    <property type="component" value="Unassembled WGS sequence"/>
</dbReference>
<sequence>MAVKKIQSALISVFYKDNLEPIIALLKEQGVKIYSTGGTQKFIEEQGAEVTAVEDLTGYPSIFGGRVKTLHPKVFGGILHRREDEGDLSQAQEFDIPEIDLVIVDLYPFEETVASGAPEQDIIEKIDIGGISLIRAAAKNFKDVTIIASRDQYGELEERLKNNGGGTTIEDRKYFAAKAFQVSSHYDTHIFNYFNQAEEIPALKVSENNAKALRYGENPHQKAHFYGKLEDLFEQLNGKELSYNNLVDIDAAVALMAEFDGETAFAILKHNNACGVAKGASVKEAYLKAFAADTLSAFGGVLITNQTVDKAAAEEMHSLFFEVLIAPAFDEDALEVLKGKKNRILLLQKTKVGGTKQIKTLLNGIIEQDKDLFMETKEDFKVATKIAPTEEQKDALVFAAKVCKHTKSNTIVLSNQDQLFASGVGQTSRVDALKQAIEKAKSFGFELKGSVMASDAFFPFPDCVEIASKEGVAAVVQPGGSIKDQDSVDFCDQAGMAMVMTGVRHFKH</sequence>
<evidence type="ECO:0000256" key="6">
    <source>
        <dbReference type="ARBA" id="ARBA00022801"/>
    </source>
</evidence>
<dbReference type="SUPFAM" id="SSF53927">
    <property type="entry name" value="Cytidine deaminase-like"/>
    <property type="match status" value="1"/>
</dbReference>
<dbReference type="RefSeq" id="WP_192009398.1">
    <property type="nucleotide sequence ID" value="NZ_JACYTQ010000002.1"/>
</dbReference>
<evidence type="ECO:0000256" key="8">
    <source>
        <dbReference type="HAMAP-Rule" id="MF_00139"/>
    </source>
</evidence>
<comment type="caution">
    <text evidence="10">The sequence shown here is derived from an EMBL/GenBank/DDBJ whole genome shotgun (WGS) entry which is preliminary data.</text>
</comment>
<dbReference type="InterPro" id="IPR002695">
    <property type="entry name" value="PurH-like"/>
</dbReference>
<keyword evidence="5 8" id="KW-0658">Purine biosynthesis</keyword>
<evidence type="ECO:0000259" key="9">
    <source>
        <dbReference type="PROSITE" id="PS51855"/>
    </source>
</evidence>
<protein>
    <recommendedName>
        <fullName evidence="8">Bifunctional purine biosynthesis protein PurH</fullName>
    </recommendedName>
    <domain>
        <recommendedName>
            <fullName evidence="8">Phosphoribosylaminoimidazolecarboxamide formyltransferase</fullName>
            <ecNumber evidence="8">2.1.2.3</ecNumber>
        </recommendedName>
        <alternativeName>
            <fullName evidence="8">AICAR transformylase</fullName>
        </alternativeName>
    </domain>
    <domain>
        <recommendedName>
            <fullName evidence="8">IMP cyclohydrolase</fullName>
            <ecNumber evidence="8">3.5.4.10</ecNumber>
        </recommendedName>
        <alternativeName>
            <fullName evidence="8">ATIC</fullName>
        </alternativeName>
        <alternativeName>
            <fullName evidence="8">IMP synthase</fullName>
        </alternativeName>
        <alternativeName>
            <fullName evidence="8">Inosinicase</fullName>
        </alternativeName>
    </domain>
</protein>
<keyword evidence="6 8" id="KW-0378">Hydrolase</keyword>
<dbReference type="SMART" id="SM00851">
    <property type="entry name" value="MGS"/>
    <property type="match status" value="1"/>
</dbReference>
<keyword evidence="4 8" id="KW-0808">Transferase</keyword>
<accession>A0ABR9AI68</accession>
<dbReference type="CDD" id="cd01421">
    <property type="entry name" value="IMPCH"/>
    <property type="match status" value="1"/>
</dbReference>
<dbReference type="EC" id="2.1.2.3" evidence="8"/>
<evidence type="ECO:0000256" key="1">
    <source>
        <dbReference type="ARBA" id="ARBA00004844"/>
    </source>
</evidence>
<dbReference type="EC" id="3.5.4.10" evidence="8"/>
<dbReference type="GO" id="GO:0003937">
    <property type="term" value="F:IMP cyclohydrolase activity"/>
    <property type="evidence" value="ECO:0007669"/>
    <property type="project" value="UniProtKB-EC"/>
</dbReference>
<gene>
    <name evidence="8 10" type="primary">purH</name>
    <name evidence="10" type="ORF">IFO69_07245</name>
</gene>
<evidence type="ECO:0000256" key="4">
    <source>
        <dbReference type="ARBA" id="ARBA00022679"/>
    </source>
</evidence>
<dbReference type="InterPro" id="IPR024051">
    <property type="entry name" value="AICAR_Tfase_dup_dom_sf"/>
</dbReference>
<name>A0ABR9AI68_9BACT</name>
<dbReference type="PIRSF" id="PIRSF000414">
    <property type="entry name" value="AICARFT_IMPCHas"/>
    <property type="match status" value="1"/>
</dbReference>
<reference evidence="10 11" key="1">
    <citation type="submission" date="2020-09" db="EMBL/GenBank/DDBJ databases">
        <title>Echinicola sp. CAU 1574 isolated from sand of Sido Beach.</title>
        <authorList>
            <person name="Kim W."/>
        </authorList>
    </citation>
    <scope>NUCLEOTIDE SEQUENCE [LARGE SCALE GENOMIC DNA]</scope>
    <source>
        <strain evidence="10 11">CAU 1574</strain>
    </source>
</reference>
<dbReference type="PANTHER" id="PTHR11692:SF0">
    <property type="entry name" value="BIFUNCTIONAL PURINE BIOSYNTHESIS PROTEIN ATIC"/>
    <property type="match status" value="1"/>
</dbReference>
<dbReference type="Gene3D" id="3.40.140.20">
    <property type="match status" value="2"/>
</dbReference>
<evidence type="ECO:0000256" key="2">
    <source>
        <dbReference type="ARBA" id="ARBA00004954"/>
    </source>
</evidence>
<dbReference type="PANTHER" id="PTHR11692">
    <property type="entry name" value="BIFUNCTIONAL PURINE BIOSYNTHESIS PROTEIN PURH"/>
    <property type="match status" value="1"/>
</dbReference>
<comment type="similarity">
    <text evidence="3 8">Belongs to the PurH family.</text>
</comment>
<evidence type="ECO:0000256" key="5">
    <source>
        <dbReference type="ARBA" id="ARBA00022755"/>
    </source>
</evidence>
<dbReference type="HAMAP" id="MF_00139">
    <property type="entry name" value="PurH"/>
    <property type="match status" value="1"/>
</dbReference>
<comment type="domain">
    <text evidence="8">The IMP cyclohydrolase activity resides in the N-terminal region.</text>
</comment>
<dbReference type="InterPro" id="IPR016193">
    <property type="entry name" value="Cytidine_deaminase-like"/>
</dbReference>
<comment type="catalytic activity">
    <reaction evidence="8">
        <text>IMP + H2O = 5-formamido-1-(5-phospho-D-ribosyl)imidazole-4-carboxamide</text>
        <dbReference type="Rhea" id="RHEA:18445"/>
        <dbReference type="ChEBI" id="CHEBI:15377"/>
        <dbReference type="ChEBI" id="CHEBI:58053"/>
        <dbReference type="ChEBI" id="CHEBI:58467"/>
        <dbReference type="EC" id="3.5.4.10"/>
    </reaction>
</comment>
<comment type="catalytic activity">
    <reaction evidence="8">
        <text>(6R)-10-formyltetrahydrofolate + 5-amino-1-(5-phospho-beta-D-ribosyl)imidazole-4-carboxamide = 5-formamido-1-(5-phospho-D-ribosyl)imidazole-4-carboxamide + (6S)-5,6,7,8-tetrahydrofolate</text>
        <dbReference type="Rhea" id="RHEA:22192"/>
        <dbReference type="ChEBI" id="CHEBI:57453"/>
        <dbReference type="ChEBI" id="CHEBI:58467"/>
        <dbReference type="ChEBI" id="CHEBI:58475"/>
        <dbReference type="ChEBI" id="CHEBI:195366"/>
        <dbReference type="EC" id="2.1.2.3"/>
    </reaction>
</comment>
<evidence type="ECO:0000313" key="11">
    <source>
        <dbReference type="Proteomes" id="UP000647133"/>
    </source>
</evidence>
<evidence type="ECO:0000256" key="7">
    <source>
        <dbReference type="ARBA" id="ARBA00023268"/>
    </source>
</evidence>
<dbReference type="Pfam" id="PF02142">
    <property type="entry name" value="MGS"/>
    <property type="match status" value="1"/>
</dbReference>
<evidence type="ECO:0000256" key="3">
    <source>
        <dbReference type="ARBA" id="ARBA00007667"/>
    </source>
</evidence>
<dbReference type="NCBIfam" id="NF002049">
    <property type="entry name" value="PRK00881.1"/>
    <property type="match status" value="1"/>
</dbReference>
<dbReference type="Pfam" id="PF01808">
    <property type="entry name" value="AICARFT_IMPCHas"/>
    <property type="match status" value="1"/>
</dbReference>
<dbReference type="GO" id="GO:0004643">
    <property type="term" value="F:phosphoribosylaminoimidazolecarboxamide formyltransferase activity"/>
    <property type="evidence" value="ECO:0007669"/>
    <property type="project" value="UniProtKB-EC"/>
</dbReference>
<feature type="domain" description="MGS-like" evidence="9">
    <location>
        <begin position="1"/>
        <end position="148"/>
    </location>
</feature>
<evidence type="ECO:0000313" key="10">
    <source>
        <dbReference type="EMBL" id="MBD8488532.1"/>
    </source>
</evidence>
<dbReference type="SUPFAM" id="SSF52335">
    <property type="entry name" value="Methylglyoxal synthase-like"/>
    <property type="match status" value="1"/>
</dbReference>
<dbReference type="SMART" id="SM00798">
    <property type="entry name" value="AICARFT_IMPCHas"/>
    <property type="match status" value="1"/>
</dbReference>
<dbReference type="InterPro" id="IPR011607">
    <property type="entry name" value="MGS-like_dom"/>
</dbReference>
<organism evidence="10 11">
    <name type="scientific">Echinicola arenosa</name>
    <dbReference type="NCBI Taxonomy" id="2774144"/>
    <lineage>
        <taxon>Bacteria</taxon>
        <taxon>Pseudomonadati</taxon>
        <taxon>Bacteroidota</taxon>
        <taxon>Cytophagia</taxon>
        <taxon>Cytophagales</taxon>
        <taxon>Cyclobacteriaceae</taxon>
        <taxon>Echinicola</taxon>
    </lineage>
</organism>
<dbReference type="EMBL" id="JACYTQ010000002">
    <property type="protein sequence ID" value="MBD8488532.1"/>
    <property type="molecule type" value="Genomic_DNA"/>
</dbReference>
<keyword evidence="7 8" id="KW-0511">Multifunctional enzyme</keyword>
<keyword evidence="11" id="KW-1185">Reference proteome</keyword>
<comment type="pathway">
    <text evidence="2 8">Purine metabolism; IMP biosynthesis via de novo pathway; 5-formamido-1-(5-phospho-D-ribosyl)imidazole-4-carboxamide from 5-amino-1-(5-phospho-D-ribosyl)imidazole-4-carboxamide (10-formyl THF route): step 1/1.</text>
</comment>